<evidence type="ECO:0000313" key="1">
    <source>
        <dbReference type="EMBL" id="EPI64290.1"/>
    </source>
</evidence>
<organism evidence="1 2">
    <name type="scientific">Salmonella enteritidis (strain 2009K0958)</name>
    <dbReference type="NCBI Taxonomy" id="1192586"/>
    <lineage>
        <taxon>Bacteria</taxon>
        <taxon>Pseudomonadati</taxon>
        <taxon>Pseudomonadota</taxon>
        <taxon>Gammaproteobacteria</taxon>
        <taxon>Enterobacterales</taxon>
        <taxon>Enterobacteriaceae</taxon>
        <taxon>Salmonella</taxon>
    </lineage>
</organism>
<protein>
    <submittedName>
        <fullName evidence="1">Uncharacterized protein</fullName>
    </submittedName>
</protein>
<reference evidence="1 2" key="1">
    <citation type="submission" date="2013-04" db="EMBL/GenBank/DDBJ databases">
        <authorList>
            <person name="McClelland M."/>
            <person name="Porwollik S."/>
            <person name="Desai P."/>
            <person name="Cheng P."/>
            <person name="Wollam A."/>
            <person name="Pepin K."/>
            <person name="Palsikar V.B."/>
            <person name="Fulton L."/>
            <person name="Fulton R."/>
            <person name="Delehaunty K."/>
            <person name="Fronick C."/>
            <person name="Godfrey J."/>
            <person name="Waligorski J."/>
            <person name="Appelbaum E."/>
            <person name="Tomlinson C."/>
            <person name="Warren W."/>
            <person name="Sodergren E."/>
            <person name="Weinstock G."/>
            <person name="Wilson R.K."/>
        </authorList>
    </citation>
    <scope>NUCLEOTIDE SEQUENCE [LARGE SCALE GENOMIC DNA]</scope>
    <source>
        <strain evidence="1 2">2009K0958</strain>
    </source>
</reference>
<proteinExistence type="predicted"/>
<comment type="caution">
    <text evidence="1">The sequence shown here is derived from an EMBL/GenBank/DDBJ whole genome shotgun (WGS) entry which is preliminary data.</text>
</comment>
<dbReference type="Proteomes" id="UP000014535">
    <property type="component" value="Unassembled WGS sequence"/>
</dbReference>
<name>A0A656IAU1_SALE2</name>
<gene>
    <name evidence="1" type="ORF">A673_04409</name>
</gene>
<dbReference type="AlphaFoldDB" id="A0A656IAU1"/>
<accession>A0A656IAU1</accession>
<sequence length="49" mass="5779">MRFTDVRHYDDEGFPRHSWRYEFDNGVTTLYPCPTRKSSVSSLLITPLS</sequence>
<dbReference type="EMBL" id="ATFT01000117">
    <property type="protein sequence ID" value="EPI64290.1"/>
    <property type="molecule type" value="Genomic_DNA"/>
</dbReference>
<evidence type="ECO:0000313" key="2">
    <source>
        <dbReference type="Proteomes" id="UP000014535"/>
    </source>
</evidence>